<dbReference type="InParanoid" id="A0A0C3GRM3"/>
<proteinExistence type="predicted"/>
<dbReference type="InterPro" id="IPR010730">
    <property type="entry name" value="HET"/>
</dbReference>
<reference evidence="2 3" key="1">
    <citation type="submission" date="2014-04" db="EMBL/GenBank/DDBJ databases">
        <authorList>
            <consortium name="DOE Joint Genome Institute"/>
            <person name="Kuo A."/>
            <person name="Martino E."/>
            <person name="Perotto S."/>
            <person name="Kohler A."/>
            <person name="Nagy L.G."/>
            <person name="Floudas D."/>
            <person name="Copeland A."/>
            <person name="Barry K.W."/>
            <person name="Cichocki N."/>
            <person name="Veneault-Fourrey C."/>
            <person name="LaButti K."/>
            <person name="Lindquist E.A."/>
            <person name="Lipzen A."/>
            <person name="Lundell T."/>
            <person name="Morin E."/>
            <person name="Murat C."/>
            <person name="Sun H."/>
            <person name="Tunlid A."/>
            <person name="Henrissat B."/>
            <person name="Grigoriev I.V."/>
            <person name="Hibbett D.S."/>
            <person name="Martin F."/>
            <person name="Nordberg H.P."/>
            <person name="Cantor M.N."/>
            <person name="Hua S.X."/>
        </authorList>
    </citation>
    <scope>NUCLEOTIDE SEQUENCE [LARGE SCALE GENOMIC DNA]</scope>
    <source>
        <strain evidence="2 3">Zn</strain>
    </source>
</reference>
<dbReference type="EMBL" id="KN832880">
    <property type="protein sequence ID" value="KIM98685.1"/>
    <property type="molecule type" value="Genomic_DNA"/>
</dbReference>
<reference evidence="3" key="2">
    <citation type="submission" date="2015-01" db="EMBL/GenBank/DDBJ databases">
        <title>Evolutionary Origins and Diversification of the Mycorrhizal Mutualists.</title>
        <authorList>
            <consortium name="DOE Joint Genome Institute"/>
            <consortium name="Mycorrhizal Genomics Consortium"/>
            <person name="Kohler A."/>
            <person name="Kuo A."/>
            <person name="Nagy L.G."/>
            <person name="Floudas D."/>
            <person name="Copeland A."/>
            <person name="Barry K.W."/>
            <person name="Cichocki N."/>
            <person name="Veneault-Fourrey C."/>
            <person name="LaButti K."/>
            <person name="Lindquist E.A."/>
            <person name="Lipzen A."/>
            <person name="Lundell T."/>
            <person name="Morin E."/>
            <person name="Murat C."/>
            <person name="Riley R."/>
            <person name="Ohm R."/>
            <person name="Sun H."/>
            <person name="Tunlid A."/>
            <person name="Henrissat B."/>
            <person name="Grigoriev I.V."/>
            <person name="Hibbett D.S."/>
            <person name="Martin F."/>
        </authorList>
    </citation>
    <scope>NUCLEOTIDE SEQUENCE [LARGE SCALE GENOMIC DNA]</scope>
    <source>
        <strain evidence="3">Zn</strain>
    </source>
</reference>
<dbReference type="Pfam" id="PF06985">
    <property type="entry name" value="HET"/>
    <property type="match status" value="1"/>
</dbReference>
<feature type="non-terminal residue" evidence="2">
    <location>
        <position position="243"/>
    </location>
</feature>
<evidence type="ECO:0000313" key="3">
    <source>
        <dbReference type="Proteomes" id="UP000054321"/>
    </source>
</evidence>
<dbReference type="AlphaFoldDB" id="A0A0C3GRM3"/>
<organism evidence="2 3">
    <name type="scientific">Oidiodendron maius (strain Zn)</name>
    <dbReference type="NCBI Taxonomy" id="913774"/>
    <lineage>
        <taxon>Eukaryota</taxon>
        <taxon>Fungi</taxon>
        <taxon>Dikarya</taxon>
        <taxon>Ascomycota</taxon>
        <taxon>Pezizomycotina</taxon>
        <taxon>Leotiomycetes</taxon>
        <taxon>Leotiomycetes incertae sedis</taxon>
        <taxon>Myxotrichaceae</taxon>
        <taxon>Oidiodendron</taxon>
    </lineage>
</organism>
<dbReference type="PANTHER" id="PTHR10622:SF10">
    <property type="entry name" value="HET DOMAIN-CONTAINING PROTEIN"/>
    <property type="match status" value="1"/>
</dbReference>
<accession>A0A0C3GRM3</accession>
<gene>
    <name evidence="2" type="ORF">OIDMADRAFT_66246</name>
</gene>
<dbReference type="Proteomes" id="UP000054321">
    <property type="component" value="Unassembled WGS sequence"/>
</dbReference>
<keyword evidence="3" id="KW-1185">Reference proteome</keyword>
<feature type="domain" description="Heterokaryon incompatibility" evidence="1">
    <location>
        <begin position="23"/>
        <end position="107"/>
    </location>
</feature>
<protein>
    <recommendedName>
        <fullName evidence="1">Heterokaryon incompatibility domain-containing protein</fullName>
    </recommendedName>
</protein>
<dbReference type="OrthoDB" id="674604at2759"/>
<name>A0A0C3GRM3_OIDMZ</name>
<evidence type="ECO:0000259" key="1">
    <source>
        <dbReference type="Pfam" id="PF06985"/>
    </source>
</evidence>
<sequence length="243" mass="28075">MRLLNSRTLQMKEFIDDDDIPPYAILSHTWGEDEVSLLDMERLDISQKKGLAKIQFCCAQAASDNLEWAWVDTCCIDKKSSAELSEAINSMYRWYYKAKICYAFLADVYWTDDAAEIEGRFNSSRWFTRGWTLQELIAPRTIVFFSNDWRSLGTKSQLTSVLSVVTGIDPGYLADKDVRLASISKRMSWASSRKTTRTEDIAYCLLGIFDIHMPLLYGEGKRAFRRLQEEILKVQPFEHTLFA</sequence>
<dbReference type="PANTHER" id="PTHR10622">
    <property type="entry name" value="HET DOMAIN-CONTAINING PROTEIN"/>
    <property type="match status" value="1"/>
</dbReference>
<dbReference type="HOGENOM" id="CLU_000288_138_0_1"/>
<dbReference type="STRING" id="913774.A0A0C3GRM3"/>
<evidence type="ECO:0000313" key="2">
    <source>
        <dbReference type="EMBL" id="KIM98685.1"/>
    </source>
</evidence>